<sequence>MKTRQCETNHDPIRHGVEVEVLSVGRHEIQLEIPSDSDQEIDQEIDQRCDNEDAPDQTIEQDEGDDDDDEEEEEERNSNGNFVDCFFHPDREPQQMRNGHANDLAALSQSISDQELFTARQFNGLGEMQARDDNDTVCQVNGLLSLPGFKETKFNISLGELKRRMNPPETLTRVEMISYVRQAKSSGRVLLDKNNIITANRSRPTILSRVCENEAQVLADGILKMNKEYLPLTTLARKTVEAYKDDDCKVKNCEDCRLKLRRQIVDVEITRNSLKELHKVIEETRKEEVFQTFELASHTFGVANILNHLSLLDDYFRTLLLTIQDD</sequence>
<feature type="compositionally biased region" description="Acidic residues" evidence="1">
    <location>
        <begin position="52"/>
        <end position="75"/>
    </location>
</feature>
<dbReference type="InterPro" id="IPR013854">
    <property type="entry name" value="TF_AP2_C"/>
</dbReference>
<feature type="region of interest" description="Disordered" evidence="1">
    <location>
        <begin position="31"/>
        <end position="83"/>
    </location>
</feature>
<dbReference type="EMBL" id="MU827310">
    <property type="protein sequence ID" value="KAJ7360346.1"/>
    <property type="molecule type" value="Genomic_DNA"/>
</dbReference>
<proteinExistence type="predicted"/>
<comment type="caution">
    <text evidence="3">The sequence shown here is derived from an EMBL/GenBank/DDBJ whole genome shotgun (WGS) entry which is preliminary data.</text>
</comment>
<dbReference type="AlphaFoldDB" id="A0A9W9YNS3"/>
<protein>
    <recommendedName>
        <fullName evidence="2">Transcription factor AP-2 C-terminal domain-containing protein</fullName>
    </recommendedName>
</protein>
<feature type="compositionally biased region" description="Acidic residues" evidence="1">
    <location>
        <begin position="35"/>
        <end position="44"/>
    </location>
</feature>
<gene>
    <name evidence="3" type="ORF">OS493_016978</name>
</gene>
<accession>A0A9W9YNS3</accession>
<evidence type="ECO:0000313" key="3">
    <source>
        <dbReference type="EMBL" id="KAJ7360346.1"/>
    </source>
</evidence>
<keyword evidence="4" id="KW-1185">Reference proteome</keyword>
<reference evidence="3" key="1">
    <citation type="submission" date="2023-01" db="EMBL/GenBank/DDBJ databases">
        <title>Genome assembly of the deep-sea coral Lophelia pertusa.</title>
        <authorList>
            <person name="Herrera S."/>
            <person name="Cordes E."/>
        </authorList>
    </citation>
    <scope>NUCLEOTIDE SEQUENCE</scope>
    <source>
        <strain evidence="3">USNM1676648</strain>
        <tissue evidence="3">Polyp</tissue>
    </source>
</reference>
<evidence type="ECO:0000259" key="2">
    <source>
        <dbReference type="Pfam" id="PF03299"/>
    </source>
</evidence>
<organism evidence="3 4">
    <name type="scientific">Desmophyllum pertusum</name>
    <dbReference type="NCBI Taxonomy" id="174260"/>
    <lineage>
        <taxon>Eukaryota</taxon>
        <taxon>Metazoa</taxon>
        <taxon>Cnidaria</taxon>
        <taxon>Anthozoa</taxon>
        <taxon>Hexacorallia</taxon>
        <taxon>Scleractinia</taxon>
        <taxon>Caryophylliina</taxon>
        <taxon>Caryophylliidae</taxon>
        <taxon>Desmophyllum</taxon>
    </lineage>
</organism>
<feature type="domain" description="Transcription factor AP-2 C-terminal" evidence="2">
    <location>
        <begin position="137"/>
        <end position="317"/>
    </location>
</feature>
<evidence type="ECO:0000256" key="1">
    <source>
        <dbReference type="SAM" id="MobiDB-lite"/>
    </source>
</evidence>
<name>A0A9W9YNS3_9CNID</name>
<dbReference type="OrthoDB" id="6252992at2759"/>
<dbReference type="Proteomes" id="UP001163046">
    <property type="component" value="Unassembled WGS sequence"/>
</dbReference>
<evidence type="ECO:0000313" key="4">
    <source>
        <dbReference type="Proteomes" id="UP001163046"/>
    </source>
</evidence>
<dbReference type="Pfam" id="PF03299">
    <property type="entry name" value="TF_AP-2"/>
    <property type="match status" value="1"/>
</dbReference>